<dbReference type="Proteomes" id="UP000581135">
    <property type="component" value="Unassembled WGS sequence"/>
</dbReference>
<reference evidence="1 2" key="1">
    <citation type="submission" date="2020-08" db="EMBL/GenBank/DDBJ databases">
        <title>Genomic Encyclopedia of Type Strains, Phase III (KMG-III): the genomes of soil and plant-associated and newly described type strains.</title>
        <authorList>
            <person name="Whitman W."/>
        </authorList>
    </citation>
    <scope>NUCLEOTIDE SEQUENCE [LARGE SCALE GENOMIC DNA]</scope>
    <source>
        <strain evidence="1 2">CECT 8803</strain>
    </source>
</reference>
<organism evidence="1 2">
    <name type="scientific">Limibacillus halophilus</name>
    <dbReference type="NCBI Taxonomy" id="1579333"/>
    <lineage>
        <taxon>Bacteria</taxon>
        <taxon>Pseudomonadati</taxon>
        <taxon>Pseudomonadota</taxon>
        <taxon>Alphaproteobacteria</taxon>
        <taxon>Rhodospirillales</taxon>
        <taxon>Rhodovibrionaceae</taxon>
        <taxon>Limibacillus</taxon>
    </lineage>
</organism>
<name>A0A839SQ26_9PROT</name>
<dbReference type="EMBL" id="JACHXA010000003">
    <property type="protein sequence ID" value="MBB3064911.1"/>
    <property type="molecule type" value="Genomic_DNA"/>
</dbReference>
<accession>A0A839SQ26</accession>
<evidence type="ECO:0000313" key="2">
    <source>
        <dbReference type="Proteomes" id="UP000581135"/>
    </source>
</evidence>
<proteinExistence type="predicted"/>
<evidence type="ECO:0000313" key="1">
    <source>
        <dbReference type="EMBL" id="MBB3064911.1"/>
    </source>
</evidence>
<keyword evidence="2" id="KW-1185">Reference proteome</keyword>
<comment type="caution">
    <text evidence="1">The sequence shown here is derived from an EMBL/GenBank/DDBJ whole genome shotgun (WGS) entry which is preliminary data.</text>
</comment>
<dbReference type="AlphaFoldDB" id="A0A839SQ26"/>
<sequence>MRTIIGSLLIVAALAAVAATAWAGNPWLDHFGR</sequence>
<gene>
    <name evidence="1" type="ORF">FHR98_001190</name>
</gene>
<protein>
    <submittedName>
        <fullName evidence="1">Uncharacterized protein</fullName>
    </submittedName>
</protein>